<protein>
    <submittedName>
        <fullName evidence="1">Uncharacterized protein</fullName>
    </submittedName>
</protein>
<dbReference type="AlphaFoldDB" id="A0AAE1SKK8"/>
<dbReference type="Proteomes" id="UP001291623">
    <property type="component" value="Unassembled WGS sequence"/>
</dbReference>
<gene>
    <name evidence="1" type="ORF">RND71_010865</name>
</gene>
<reference evidence="1" key="1">
    <citation type="submission" date="2023-12" db="EMBL/GenBank/DDBJ databases">
        <title>Genome assembly of Anisodus tanguticus.</title>
        <authorList>
            <person name="Wang Y.-J."/>
        </authorList>
    </citation>
    <scope>NUCLEOTIDE SEQUENCE</scope>
    <source>
        <strain evidence="1">KB-2021</strain>
        <tissue evidence="1">Leaf</tissue>
    </source>
</reference>
<dbReference type="EMBL" id="JAVYJV010000005">
    <property type="protein sequence ID" value="KAK4371390.1"/>
    <property type="molecule type" value="Genomic_DNA"/>
</dbReference>
<dbReference type="PANTHER" id="PTHR38223:SF4">
    <property type="match status" value="1"/>
</dbReference>
<accession>A0AAE1SKK8</accession>
<organism evidence="1 2">
    <name type="scientific">Anisodus tanguticus</name>
    <dbReference type="NCBI Taxonomy" id="243964"/>
    <lineage>
        <taxon>Eukaryota</taxon>
        <taxon>Viridiplantae</taxon>
        <taxon>Streptophyta</taxon>
        <taxon>Embryophyta</taxon>
        <taxon>Tracheophyta</taxon>
        <taxon>Spermatophyta</taxon>
        <taxon>Magnoliopsida</taxon>
        <taxon>eudicotyledons</taxon>
        <taxon>Gunneridae</taxon>
        <taxon>Pentapetalae</taxon>
        <taxon>asterids</taxon>
        <taxon>lamiids</taxon>
        <taxon>Solanales</taxon>
        <taxon>Solanaceae</taxon>
        <taxon>Solanoideae</taxon>
        <taxon>Hyoscyameae</taxon>
        <taxon>Anisodus</taxon>
    </lineage>
</organism>
<evidence type="ECO:0000313" key="2">
    <source>
        <dbReference type="Proteomes" id="UP001291623"/>
    </source>
</evidence>
<dbReference type="PANTHER" id="PTHR38223">
    <property type="match status" value="1"/>
</dbReference>
<sequence>MAGLQYYFFPTDFYYPRPPKINVDNKISTDDVATMVAVRGGVLEKTASGPTLDRRDMLLQDKILKIAIGLEKRKKILLMVRPYLVRIIKKEKDH</sequence>
<keyword evidence="2" id="KW-1185">Reference proteome</keyword>
<comment type="caution">
    <text evidence="1">The sequence shown here is derived from an EMBL/GenBank/DDBJ whole genome shotgun (WGS) entry which is preliminary data.</text>
</comment>
<name>A0AAE1SKK8_9SOLA</name>
<evidence type="ECO:0000313" key="1">
    <source>
        <dbReference type="EMBL" id="KAK4371390.1"/>
    </source>
</evidence>
<proteinExistence type="predicted"/>